<reference evidence="4" key="1">
    <citation type="submission" date="2018-06" db="EMBL/GenBank/DDBJ databases">
        <authorList>
            <person name="Feng T."/>
            <person name="Jeon C.O."/>
        </authorList>
    </citation>
    <scope>NUCLEOTIDE SEQUENCE [LARGE SCALE GENOMIC DNA]</scope>
    <source>
        <strain evidence="4">S23</strain>
    </source>
</reference>
<comment type="caution">
    <text evidence="3">The sequence shown here is derived from an EMBL/GenBank/DDBJ whole genome shotgun (WGS) entry which is preliminary data.</text>
</comment>
<gene>
    <name evidence="3" type="ORF">DN412_33155</name>
</gene>
<evidence type="ECO:0000313" key="4">
    <source>
        <dbReference type="Proteomes" id="UP000255165"/>
    </source>
</evidence>
<accession>A0A370NKK2</accession>
<dbReference type="AlphaFoldDB" id="A0A370NKK2"/>
<dbReference type="Gene3D" id="3.40.50.10610">
    <property type="entry name" value="ABC-type transport auxiliary lipoprotein component"/>
    <property type="match status" value="1"/>
</dbReference>
<proteinExistence type="predicted"/>
<dbReference type="Proteomes" id="UP000255165">
    <property type="component" value="Unassembled WGS sequence"/>
</dbReference>
<evidence type="ECO:0000313" key="3">
    <source>
        <dbReference type="EMBL" id="RDK06132.1"/>
    </source>
</evidence>
<dbReference type="SUPFAM" id="SSF159594">
    <property type="entry name" value="XCC0632-like"/>
    <property type="match status" value="1"/>
</dbReference>
<dbReference type="EMBL" id="QKWJ01000071">
    <property type="protein sequence ID" value="RDK06132.1"/>
    <property type="molecule type" value="Genomic_DNA"/>
</dbReference>
<protein>
    <recommendedName>
        <fullName evidence="2">ABC-type transport auxiliary lipoprotein component domain-containing protein</fullName>
    </recommendedName>
</protein>
<organism evidence="3 4">
    <name type="scientific">Cupriavidus lacunae</name>
    <dbReference type="NCBI Taxonomy" id="2666307"/>
    <lineage>
        <taxon>Bacteria</taxon>
        <taxon>Pseudomonadati</taxon>
        <taxon>Pseudomonadota</taxon>
        <taxon>Betaproteobacteria</taxon>
        <taxon>Burkholderiales</taxon>
        <taxon>Burkholderiaceae</taxon>
        <taxon>Cupriavidus</taxon>
    </lineage>
</organism>
<keyword evidence="4" id="KW-1185">Reference proteome</keyword>
<sequence length="208" mass="22307">MRRLIVPTHLLQRAFANLLPGGLLVCLLAACASAPTQPTRWSITGGERAATAAGKLPPGLQLRVTAAPWINQTGFLYSLDYKAAQAVEVYAQNQWIDRPPVLIEDLMMRAYAQARSSPQPARAAGEPRPLALSLRVVEFVQHYASATESEARVAAVATLSESNPAQVRSAMFRAQVPTRTPDAAGGAQAFSEASDQLIEQVFSWAAAP</sequence>
<evidence type="ECO:0000256" key="1">
    <source>
        <dbReference type="SAM" id="SignalP"/>
    </source>
</evidence>
<evidence type="ECO:0000259" key="2">
    <source>
        <dbReference type="Pfam" id="PF03886"/>
    </source>
</evidence>
<feature type="domain" description="ABC-type transport auxiliary lipoprotein component" evidence="2">
    <location>
        <begin position="63"/>
        <end position="201"/>
    </location>
</feature>
<keyword evidence="1" id="KW-0732">Signal</keyword>
<dbReference type="Pfam" id="PF03886">
    <property type="entry name" value="ABC_trans_aux"/>
    <property type="match status" value="1"/>
</dbReference>
<feature type="signal peptide" evidence="1">
    <location>
        <begin position="1"/>
        <end position="34"/>
    </location>
</feature>
<dbReference type="PROSITE" id="PS51257">
    <property type="entry name" value="PROKAR_LIPOPROTEIN"/>
    <property type="match status" value="1"/>
</dbReference>
<name>A0A370NKK2_9BURK</name>
<feature type="chain" id="PRO_5016961722" description="ABC-type transport auxiliary lipoprotein component domain-containing protein" evidence="1">
    <location>
        <begin position="35"/>
        <end position="208"/>
    </location>
</feature>
<dbReference type="InterPro" id="IPR005586">
    <property type="entry name" value="ABC_trans_aux"/>
</dbReference>